<sequence length="173" mass="18371">MQRIAKIIRVAAMTAAAVLAASSVSSVASAQDAKATYEQSQVDAGFKVFKGSDCAGCHGWAGNGQKIGENPDGPSLRSIDMDDAVLKETILCGRPGTNMPSHDPKAYTDDRCYGMDAAAAEGMTPHKGKPMTSDQADDLVAYIQTELVGKSDKPTLEECQKYYGKKPVCNAYK</sequence>
<dbReference type="AlphaFoldDB" id="A0A5B9DN92"/>
<organism evidence="1 2">
    <name type="scientific">Paradevosia tibetensis</name>
    <dbReference type="NCBI Taxonomy" id="1447062"/>
    <lineage>
        <taxon>Bacteria</taxon>
        <taxon>Pseudomonadati</taxon>
        <taxon>Pseudomonadota</taxon>
        <taxon>Alphaproteobacteria</taxon>
        <taxon>Hyphomicrobiales</taxon>
        <taxon>Devosiaceae</taxon>
        <taxon>Paradevosia</taxon>
    </lineage>
</organism>
<dbReference type="Proteomes" id="UP000321062">
    <property type="component" value="Chromosome"/>
</dbReference>
<protein>
    <submittedName>
        <fullName evidence="1">Cytochrome c</fullName>
    </submittedName>
</protein>
<evidence type="ECO:0000313" key="1">
    <source>
        <dbReference type="EMBL" id="QEE20169.1"/>
    </source>
</evidence>
<dbReference type="GO" id="GO:0009055">
    <property type="term" value="F:electron transfer activity"/>
    <property type="evidence" value="ECO:0007669"/>
    <property type="project" value="InterPro"/>
</dbReference>
<dbReference type="SUPFAM" id="SSF46626">
    <property type="entry name" value="Cytochrome c"/>
    <property type="match status" value="1"/>
</dbReference>
<dbReference type="EMBL" id="CP041690">
    <property type="protein sequence ID" value="QEE20169.1"/>
    <property type="molecule type" value="Genomic_DNA"/>
</dbReference>
<dbReference type="InterPro" id="IPR009056">
    <property type="entry name" value="Cyt_c-like_dom"/>
</dbReference>
<dbReference type="InterPro" id="IPR036909">
    <property type="entry name" value="Cyt_c-like_dom_sf"/>
</dbReference>
<evidence type="ECO:0000313" key="2">
    <source>
        <dbReference type="Proteomes" id="UP000321062"/>
    </source>
</evidence>
<proteinExistence type="predicted"/>
<dbReference type="RefSeq" id="WP_049704736.1">
    <property type="nucleotide sequence ID" value="NZ_BMFM01000001.1"/>
</dbReference>
<accession>A0A5B9DN92</accession>
<dbReference type="KEGG" id="yti:FNA67_08260"/>
<name>A0A5B9DN92_9HYPH</name>
<dbReference type="Gene3D" id="1.10.760.10">
    <property type="entry name" value="Cytochrome c-like domain"/>
    <property type="match status" value="1"/>
</dbReference>
<dbReference type="PROSITE" id="PS51007">
    <property type="entry name" value="CYTC"/>
    <property type="match status" value="1"/>
</dbReference>
<dbReference type="GO" id="GO:0020037">
    <property type="term" value="F:heme binding"/>
    <property type="evidence" value="ECO:0007669"/>
    <property type="project" value="InterPro"/>
</dbReference>
<dbReference type="OrthoDB" id="7949143at2"/>
<keyword evidence="2" id="KW-1185">Reference proteome</keyword>
<reference evidence="1 2" key="1">
    <citation type="journal article" date="2015" name="Int. J. Syst. Evol. Microbiol.">
        <title>Youhaiella tibetensis gen. nov., sp. nov., isolated from subsurface sediment.</title>
        <authorList>
            <person name="Wang Y.X."/>
            <person name="Huang F.Q."/>
            <person name="Nogi Y."/>
            <person name="Pang S.J."/>
            <person name="Wang P.K."/>
            <person name="Lv J."/>
        </authorList>
    </citation>
    <scope>NUCLEOTIDE SEQUENCE [LARGE SCALE GENOMIC DNA]</scope>
    <source>
        <strain evidence="2">fig4</strain>
    </source>
</reference>
<dbReference type="Pfam" id="PF00034">
    <property type="entry name" value="Cytochrom_C"/>
    <property type="match status" value="1"/>
</dbReference>
<gene>
    <name evidence="1" type="ORF">FNA67_08260</name>
</gene>